<feature type="domain" description="AAA+ ATPase" evidence="1">
    <location>
        <begin position="33"/>
        <end position="176"/>
    </location>
</feature>
<dbReference type="Pfam" id="PF07728">
    <property type="entry name" value="AAA_5"/>
    <property type="match status" value="1"/>
</dbReference>
<dbReference type="KEGG" id="wcp:H9Q76_09360"/>
<dbReference type="RefSeq" id="WP_118544783.1">
    <property type="nucleotide sequence ID" value="NZ_CP060632.1"/>
</dbReference>
<dbReference type="CDD" id="cd00009">
    <property type="entry name" value="AAA"/>
    <property type="match status" value="1"/>
</dbReference>
<dbReference type="GO" id="GO:0016887">
    <property type="term" value="F:ATP hydrolysis activity"/>
    <property type="evidence" value="ECO:0007669"/>
    <property type="project" value="InterPro"/>
</dbReference>
<dbReference type="InterPro" id="IPR011704">
    <property type="entry name" value="ATPase_dyneun-rel_AAA"/>
</dbReference>
<accession>A0A7G9FK67</accession>
<dbReference type="GO" id="GO:0005524">
    <property type="term" value="F:ATP binding"/>
    <property type="evidence" value="ECO:0007669"/>
    <property type="project" value="InterPro"/>
</dbReference>
<dbReference type="SUPFAM" id="SSF52540">
    <property type="entry name" value="P-loop containing nucleoside triphosphate hydrolases"/>
    <property type="match status" value="1"/>
</dbReference>
<sequence length="319" mass="35665">MQRKKIDNVYPFTAIVGQEKMKEAIVLNLINPALGGVLIRGQKGTAKTTVVRAIPNLMHKLKIVEIPANATEDRVAGTINIEAALKDGEKKFEPGLLKEADGNILYVDEVNLLDDHIVDLLLDAAATGRNTVEREGISCTHASKFILIGSMNPEEGNLRPQLLDRFGMVVDVTAEEDVDKRIRIVKNRLAYEQDASVFCKRFEERQARLRTKIDRARALLPEVTMSRELLRLSAEICIAYGTDGHRADIGIVKTAKTIAAYEGRKRVKKEDISRAAQYVLPHRMHKNPLDNGQMNPEMMEQILSRKGEKRESETSGEGD</sequence>
<dbReference type="EMBL" id="CP060632">
    <property type="protein sequence ID" value="QNL98948.1"/>
    <property type="molecule type" value="Genomic_DNA"/>
</dbReference>
<keyword evidence="3" id="KW-1185">Reference proteome</keyword>
<dbReference type="Proteomes" id="UP000515819">
    <property type="component" value="Chromosome"/>
</dbReference>
<dbReference type="Gene3D" id="1.10.8.80">
    <property type="entry name" value="Magnesium chelatase subunit I, C-Terminal domain"/>
    <property type="match status" value="1"/>
</dbReference>
<dbReference type="InterPro" id="IPR027417">
    <property type="entry name" value="P-loop_NTPase"/>
</dbReference>
<evidence type="ECO:0000313" key="3">
    <source>
        <dbReference type="Proteomes" id="UP000515819"/>
    </source>
</evidence>
<dbReference type="Pfam" id="PF17863">
    <property type="entry name" value="AAA_lid_2"/>
    <property type="match status" value="1"/>
</dbReference>
<dbReference type="InterPro" id="IPR003593">
    <property type="entry name" value="AAA+_ATPase"/>
</dbReference>
<dbReference type="PANTHER" id="PTHR35023:SF1">
    <property type="entry name" value="MG-PROTOPORPHYRIN IX CHELATASE"/>
    <property type="match status" value="1"/>
</dbReference>
<dbReference type="Gene3D" id="3.40.50.300">
    <property type="entry name" value="P-loop containing nucleotide triphosphate hydrolases"/>
    <property type="match status" value="1"/>
</dbReference>
<dbReference type="InterPro" id="IPR052989">
    <property type="entry name" value="Mg-chelatase_DI-like"/>
</dbReference>
<dbReference type="InterPro" id="IPR041628">
    <property type="entry name" value="ChlI/MoxR_AAA_lid"/>
</dbReference>
<dbReference type="PANTHER" id="PTHR35023">
    <property type="entry name" value="CHELATASE-RELATED"/>
    <property type="match status" value="1"/>
</dbReference>
<dbReference type="SMART" id="SM00382">
    <property type="entry name" value="AAA"/>
    <property type="match status" value="1"/>
</dbReference>
<organism evidence="2 3">
    <name type="scientific">Wujia chipingensis</name>
    <dbReference type="NCBI Taxonomy" id="2763670"/>
    <lineage>
        <taxon>Bacteria</taxon>
        <taxon>Bacillati</taxon>
        <taxon>Bacillota</taxon>
        <taxon>Clostridia</taxon>
        <taxon>Lachnospirales</taxon>
        <taxon>Lachnospiraceae</taxon>
        <taxon>Wujia</taxon>
    </lineage>
</organism>
<evidence type="ECO:0000313" key="2">
    <source>
        <dbReference type="EMBL" id="QNL98948.1"/>
    </source>
</evidence>
<protein>
    <submittedName>
        <fullName evidence="2">AAA family ATPase</fullName>
    </submittedName>
</protein>
<dbReference type="AlphaFoldDB" id="A0A7G9FK67"/>
<name>A0A7G9FK67_9FIRM</name>
<evidence type="ECO:0000259" key="1">
    <source>
        <dbReference type="SMART" id="SM00382"/>
    </source>
</evidence>
<gene>
    <name evidence="2" type="ORF">H9Q76_09360</name>
</gene>
<reference evidence="2 3" key="1">
    <citation type="submission" date="2020-08" db="EMBL/GenBank/DDBJ databases">
        <authorList>
            <person name="Liu C."/>
            <person name="Sun Q."/>
        </authorList>
    </citation>
    <scope>NUCLEOTIDE SEQUENCE [LARGE SCALE GENOMIC DNA]</scope>
    <source>
        <strain evidence="2 3">NSJ-4</strain>
    </source>
</reference>
<proteinExistence type="predicted"/>